<comment type="caution">
    <text evidence="3">The sequence shown here is derived from an EMBL/GenBank/DDBJ whole genome shotgun (WGS) entry which is preliminary data.</text>
</comment>
<dbReference type="RefSeq" id="WP_083577870.1">
    <property type="nucleotide sequence ID" value="NZ_FPIW01000008.1"/>
</dbReference>
<protein>
    <submittedName>
        <fullName evidence="3">Phage-related minor tail protein</fullName>
    </submittedName>
</protein>
<evidence type="ECO:0000256" key="1">
    <source>
        <dbReference type="SAM" id="MobiDB-lite"/>
    </source>
</evidence>
<evidence type="ECO:0000259" key="2">
    <source>
        <dbReference type="Pfam" id="PF10145"/>
    </source>
</evidence>
<reference evidence="4" key="1">
    <citation type="submission" date="2016-11" db="EMBL/GenBank/DDBJ databases">
        <authorList>
            <person name="Jaros S."/>
            <person name="Januszkiewicz K."/>
            <person name="Wedrychowicz H."/>
        </authorList>
    </citation>
    <scope>NUCLEOTIDE SEQUENCE [LARGE SCALE GENOMIC DNA]</scope>
    <source>
        <strain evidence="4">DSM 7057</strain>
    </source>
</reference>
<evidence type="ECO:0000313" key="3">
    <source>
        <dbReference type="EMBL" id="SFW30639.1"/>
    </source>
</evidence>
<sequence length="694" mass="71879">MSDLQVQAELKLKDNLSRPAGTALDSLGKTAAKTGTAVDSIGKSQGMQRTAKDAADAARSMDTVNRTAQDASRSMDATARNTRQVKDAIQAADRQASAMRNNMQGVGQAVRDAAGQMRILGRGMGTAMRGAAALGAAGYVAKAAMDKPVAYEKQLASMSNVAYGDRDAAGRIAGMGDLDAAIVAAVRQGGGTREDAAATLNAMLASGAVDESTAKDKLLPVIMKGATASGASGEELANILLKGISQKQFTADEAELALDKAIKAGEVGQFELKDMARWLPQIISAGKGMKGMSGFDAHLANLQGIAQVTGSNDQAGNAYFNLLGKLTSEDVIKNFKQQKIHLPEELAKGRMQGKDPVSTFVDLVQSRVVAKDKRFQALQKKIAATSDKDERRALMEQAAEILQGTAVGKVLRDREALLGLVGAMNQKDTIKEVHEALQQAKGSTQASFDVMSSTGDYAQQQLANEKDIATTGVYNRVKAPVNTALRNTAELAQAHPVAAQAAVGGATAATTAAAGGAAVSLLGGGSAMQGAAKGLLTGAEMTAKAAPIIMLGTSALKIHNTANDASLTTAEKNTRYMETYGEFGGALAGAGMGAAVGSAFPLIGNIAGAIIGGIMGYISGGMAGKATGEALWGDEAASQGQHPLPDDYLEALQYVQQQAAQQPISVTIENKLDIDGDRIAEAVTRRLVRDDTRR</sequence>
<dbReference type="EMBL" id="FPIW01000008">
    <property type="protein sequence ID" value="SFW30639.1"/>
    <property type="molecule type" value="Genomic_DNA"/>
</dbReference>
<organism evidence="3 4">
    <name type="scientific">Desulfovibrio desulfuricans</name>
    <dbReference type="NCBI Taxonomy" id="876"/>
    <lineage>
        <taxon>Bacteria</taxon>
        <taxon>Pseudomonadati</taxon>
        <taxon>Thermodesulfobacteriota</taxon>
        <taxon>Desulfovibrionia</taxon>
        <taxon>Desulfovibrionales</taxon>
        <taxon>Desulfovibrionaceae</taxon>
        <taxon>Desulfovibrio</taxon>
    </lineage>
</organism>
<feature type="region of interest" description="Disordered" evidence="1">
    <location>
        <begin position="31"/>
        <end position="83"/>
    </location>
</feature>
<dbReference type="InterPro" id="IPR010090">
    <property type="entry name" value="Phage_tape_meas"/>
</dbReference>
<dbReference type="Pfam" id="PF10145">
    <property type="entry name" value="PhageMin_Tail"/>
    <property type="match status" value="1"/>
</dbReference>
<accession>A0AA94HRR3</accession>
<dbReference type="AlphaFoldDB" id="A0AA94HRR3"/>
<gene>
    <name evidence="3" type="ORF">SAMN02910291_00778</name>
</gene>
<dbReference type="Proteomes" id="UP000182680">
    <property type="component" value="Unassembled WGS sequence"/>
</dbReference>
<evidence type="ECO:0000313" key="4">
    <source>
        <dbReference type="Proteomes" id="UP000182680"/>
    </source>
</evidence>
<name>A0AA94HRR3_DESDE</name>
<feature type="domain" description="Phage tail tape measure protein" evidence="2">
    <location>
        <begin position="186"/>
        <end position="387"/>
    </location>
</feature>
<proteinExistence type="predicted"/>
<feature type="compositionally biased region" description="Polar residues" evidence="1">
    <location>
        <begin position="62"/>
        <end position="72"/>
    </location>
</feature>